<gene>
    <name evidence="2" type="ORF">A2196_05065</name>
</gene>
<dbReference type="Proteomes" id="UP000176751">
    <property type="component" value="Unassembled WGS sequence"/>
</dbReference>
<accession>A0A1F5HCS7</accession>
<feature type="compositionally biased region" description="Basic and acidic residues" evidence="1">
    <location>
        <begin position="1"/>
        <end position="11"/>
    </location>
</feature>
<name>A0A1F5HCS7_9BACT</name>
<sequence>MNQQYDKRIMSVEDGGSIGVNRSIKPRSEIPANHESMLGLDQGGNVVLRLVTKGKAYDIDFGPGLSSLDRDKSSAE</sequence>
<dbReference type="AlphaFoldDB" id="A0A1F5HCS7"/>
<evidence type="ECO:0000313" key="3">
    <source>
        <dbReference type="Proteomes" id="UP000176751"/>
    </source>
</evidence>
<evidence type="ECO:0000313" key="2">
    <source>
        <dbReference type="EMBL" id="OGE01951.1"/>
    </source>
</evidence>
<reference evidence="2 3" key="1">
    <citation type="journal article" date="2016" name="Nat. Commun.">
        <title>Thousands of microbial genomes shed light on interconnected biogeochemical processes in an aquifer system.</title>
        <authorList>
            <person name="Anantharaman K."/>
            <person name="Brown C.T."/>
            <person name="Hug L.A."/>
            <person name="Sharon I."/>
            <person name="Castelle C.J."/>
            <person name="Probst A.J."/>
            <person name="Thomas B.C."/>
            <person name="Singh A."/>
            <person name="Wilkins M.J."/>
            <person name="Karaoz U."/>
            <person name="Brodie E.L."/>
            <person name="Williams K.H."/>
            <person name="Hubbard S.S."/>
            <person name="Banfield J.F."/>
        </authorList>
    </citation>
    <scope>NUCLEOTIDE SEQUENCE [LARGE SCALE GENOMIC DNA]</scope>
</reference>
<feature type="region of interest" description="Disordered" evidence="1">
    <location>
        <begin position="1"/>
        <end position="24"/>
    </location>
</feature>
<protein>
    <submittedName>
        <fullName evidence="2">Uncharacterized protein</fullName>
    </submittedName>
</protein>
<proteinExistence type="predicted"/>
<comment type="caution">
    <text evidence="2">The sequence shown here is derived from an EMBL/GenBank/DDBJ whole genome shotgun (WGS) entry which is preliminary data.</text>
</comment>
<organism evidence="2 3">
    <name type="scientific">Candidatus Curtissbacteria bacterium RIFOXYA1_FULL_41_14</name>
    <dbReference type="NCBI Taxonomy" id="1797737"/>
    <lineage>
        <taxon>Bacteria</taxon>
        <taxon>Candidatus Curtissiibacteriota</taxon>
    </lineage>
</organism>
<evidence type="ECO:0000256" key="1">
    <source>
        <dbReference type="SAM" id="MobiDB-lite"/>
    </source>
</evidence>
<dbReference type="EMBL" id="MFCA01000022">
    <property type="protein sequence ID" value="OGE01951.1"/>
    <property type="molecule type" value="Genomic_DNA"/>
</dbReference>